<gene>
    <name evidence="1" type="ORF">BDN72DRAFT_849028</name>
</gene>
<accession>A0ACD3A8S7</accession>
<name>A0ACD3A8S7_9AGAR</name>
<dbReference type="Proteomes" id="UP000308600">
    <property type="component" value="Unassembled WGS sequence"/>
</dbReference>
<sequence>MKEGKCYWCGKSLPHSELKRCVRCLNVCYCSRECQKDAWVNGHKKSCTPHPDPGAGKNSIGWRELEIDKALTRWLDIWRPMLSHVALVALDLSNHPANRNETHLVIIWVVARPGMRSPSQNHRILKGEVWPVERCDVEWPQLELKAVKDFEDDRLRFMVVLEDQYGITIRARSVTTGTGVATIVRAMPKESSRNMAARWVEDLSKIIDGGDAKASKEYEGLML</sequence>
<proteinExistence type="predicted"/>
<keyword evidence="2" id="KW-1185">Reference proteome</keyword>
<reference evidence="1 2" key="1">
    <citation type="journal article" date="2019" name="Nat. Ecol. Evol.">
        <title>Megaphylogeny resolves global patterns of mushroom evolution.</title>
        <authorList>
            <person name="Varga T."/>
            <person name="Krizsan K."/>
            <person name="Foldi C."/>
            <person name="Dima B."/>
            <person name="Sanchez-Garcia M."/>
            <person name="Sanchez-Ramirez S."/>
            <person name="Szollosi G.J."/>
            <person name="Szarkandi J.G."/>
            <person name="Papp V."/>
            <person name="Albert L."/>
            <person name="Andreopoulos W."/>
            <person name="Angelini C."/>
            <person name="Antonin V."/>
            <person name="Barry K.W."/>
            <person name="Bougher N.L."/>
            <person name="Buchanan P."/>
            <person name="Buyck B."/>
            <person name="Bense V."/>
            <person name="Catcheside P."/>
            <person name="Chovatia M."/>
            <person name="Cooper J."/>
            <person name="Damon W."/>
            <person name="Desjardin D."/>
            <person name="Finy P."/>
            <person name="Geml J."/>
            <person name="Haridas S."/>
            <person name="Hughes K."/>
            <person name="Justo A."/>
            <person name="Karasinski D."/>
            <person name="Kautmanova I."/>
            <person name="Kiss B."/>
            <person name="Kocsube S."/>
            <person name="Kotiranta H."/>
            <person name="LaButti K.M."/>
            <person name="Lechner B.E."/>
            <person name="Liimatainen K."/>
            <person name="Lipzen A."/>
            <person name="Lukacs Z."/>
            <person name="Mihaltcheva S."/>
            <person name="Morgado L.N."/>
            <person name="Niskanen T."/>
            <person name="Noordeloos M.E."/>
            <person name="Ohm R.A."/>
            <person name="Ortiz-Santana B."/>
            <person name="Ovrebo C."/>
            <person name="Racz N."/>
            <person name="Riley R."/>
            <person name="Savchenko A."/>
            <person name="Shiryaev A."/>
            <person name="Soop K."/>
            <person name="Spirin V."/>
            <person name="Szebenyi C."/>
            <person name="Tomsovsky M."/>
            <person name="Tulloss R.E."/>
            <person name="Uehling J."/>
            <person name="Grigoriev I.V."/>
            <person name="Vagvolgyi C."/>
            <person name="Papp T."/>
            <person name="Martin F.M."/>
            <person name="Miettinen O."/>
            <person name="Hibbett D.S."/>
            <person name="Nagy L.G."/>
        </authorList>
    </citation>
    <scope>NUCLEOTIDE SEQUENCE [LARGE SCALE GENOMIC DNA]</scope>
    <source>
        <strain evidence="1 2">NL-1719</strain>
    </source>
</reference>
<dbReference type="EMBL" id="ML208605">
    <property type="protein sequence ID" value="TFK62098.1"/>
    <property type="molecule type" value="Genomic_DNA"/>
</dbReference>
<evidence type="ECO:0000313" key="1">
    <source>
        <dbReference type="EMBL" id="TFK62098.1"/>
    </source>
</evidence>
<organism evidence="1 2">
    <name type="scientific">Pluteus cervinus</name>
    <dbReference type="NCBI Taxonomy" id="181527"/>
    <lineage>
        <taxon>Eukaryota</taxon>
        <taxon>Fungi</taxon>
        <taxon>Dikarya</taxon>
        <taxon>Basidiomycota</taxon>
        <taxon>Agaricomycotina</taxon>
        <taxon>Agaricomycetes</taxon>
        <taxon>Agaricomycetidae</taxon>
        <taxon>Agaricales</taxon>
        <taxon>Pluteineae</taxon>
        <taxon>Pluteaceae</taxon>
        <taxon>Pluteus</taxon>
    </lineage>
</organism>
<evidence type="ECO:0000313" key="2">
    <source>
        <dbReference type="Proteomes" id="UP000308600"/>
    </source>
</evidence>
<protein>
    <submittedName>
        <fullName evidence="1">Uncharacterized protein</fullName>
    </submittedName>
</protein>